<gene>
    <name evidence="16" type="ORF">ED733_008282</name>
    <name evidence="15" type="ORF">NOR_04772</name>
</gene>
<evidence type="ECO:0000256" key="5">
    <source>
        <dbReference type="ARBA" id="ARBA00022723"/>
    </source>
</evidence>
<dbReference type="NCBIfam" id="NF004064">
    <property type="entry name" value="PRK05578.1"/>
    <property type="match status" value="1"/>
</dbReference>
<dbReference type="PROSITE" id="PS51747">
    <property type="entry name" value="CYT_DCMP_DEAMINASES_2"/>
    <property type="match status" value="1"/>
</dbReference>
<dbReference type="SUPFAM" id="SSF53927">
    <property type="entry name" value="Cytidine deaminase-like"/>
    <property type="match status" value="1"/>
</dbReference>
<dbReference type="InterPro" id="IPR016193">
    <property type="entry name" value="Cytidine_deaminase-like"/>
</dbReference>
<evidence type="ECO:0000256" key="6">
    <source>
        <dbReference type="ARBA" id="ARBA00022801"/>
    </source>
</evidence>
<dbReference type="CDD" id="cd01283">
    <property type="entry name" value="cytidine_deaminase"/>
    <property type="match status" value="1"/>
</dbReference>
<name>A0A167DNM9_METRR</name>
<evidence type="ECO:0000256" key="8">
    <source>
        <dbReference type="ARBA" id="ARBA00032005"/>
    </source>
</evidence>
<dbReference type="EC" id="3.5.4.5" evidence="4 13"/>
<dbReference type="InterPro" id="IPR050202">
    <property type="entry name" value="Cyt/Deoxycyt_deaminase"/>
</dbReference>
<dbReference type="FunFam" id="3.40.140.10:FF:000008">
    <property type="entry name" value="Cytidine deaminase"/>
    <property type="match status" value="1"/>
</dbReference>
<reference evidence="18" key="2">
    <citation type="submission" date="2018-12" db="EMBL/GenBank/DDBJ databases">
        <title>The complete genome of Metarhizium rileyi, a key fungal pathogen of Lepidoptera.</title>
        <authorList>
            <person name="Binneck E."/>
            <person name="Lastra C.C.L."/>
            <person name="Sosa-Gomez D.R."/>
        </authorList>
    </citation>
    <scope>NUCLEOTIDE SEQUENCE [LARGE SCALE GENOMIC DNA]</scope>
    <source>
        <strain evidence="18">Cep018-CH2</strain>
    </source>
</reference>
<dbReference type="PANTHER" id="PTHR11644">
    <property type="entry name" value="CYTIDINE DEAMINASE"/>
    <property type="match status" value="1"/>
</dbReference>
<evidence type="ECO:0000256" key="12">
    <source>
        <dbReference type="PIRSR" id="PIRSR606262-3"/>
    </source>
</evidence>
<evidence type="ECO:0000256" key="2">
    <source>
        <dbReference type="ARBA" id="ARBA00003949"/>
    </source>
</evidence>
<keyword evidence="17" id="KW-1185">Reference proteome</keyword>
<dbReference type="Proteomes" id="UP000243498">
    <property type="component" value="Unassembled WGS sequence"/>
</dbReference>
<accession>A0A167DNM9</accession>
<comment type="catalytic activity">
    <reaction evidence="13">
        <text>2'-deoxycytidine + H2O + H(+) = 2'-deoxyuridine + NH4(+)</text>
        <dbReference type="Rhea" id="RHEA:13433"/>
        <dbReference type="ChEBI" id="CHEBI:15377"/>
        <dbReference type="ChEBI" id="CHEBI:15378"/>
        <dbReference type="ChEBI" id="CHEBI:15698"/>
        <dbReference type="ChEBI" id="CHEBI:16450"/>
        <dbReference type="ChEBI" id="CHEBI:28938"/>
        <dbReference type="EC" id="3.5.4.5"/>
    </reaction>
</comment>
<organism evidence="15 17">
    <name type="scientific">Metarhizium rileyi (strain RCEF 4871)</name>
    <name type="common">Nomuraea rileyi</name>
    <dbReference type="NCBI Taxonomy" id="1649241"/>
    <lineage>
        <taxon>Eukaryota</taxon>
        <taxon>Fungi</taxon>
        <taxon>Dikarya</taxon>
        <taxon>Ascomycota</taxon>
        <taxon>Pezizomycotina</taxon>
        <taxon>Sordariomycetes</taxon>
        <taxon>Hypocreomycetidae</taxon>
        <taxon>Hypocreales</taxon>
        <taxon>Clavicipitaceae</taxon>
        <taxon>Metarhizium</taxon>
    </lineage>
</organism>
<dbReference type="Gene3D" id="3.40.140.10">
    <property type="entry name" value="Cytidine Deaminase, domain 2"/>
    <property type="match status" value="1"/>
</dbReference>
<comment type="similarity">
    <text evidence="3 13">Belongs to the cytidine and deoxycytidylate deaminase family.</text>
</comment>
<dbReference type="NCBIfam" id="TIGR01354">
    <property type="entry name" value="cyt_deam_tetra"/>
    <property type="match status" value="1"/>
</dbReference>
<dbReference type="STRING" id="1081105.A0A167DNM9"/>
<dbReference type="GO" id="GO:0072527">
    <property type="term" value="P:pyrimidine-containing compound metabolic process"/>
    <property type="evidence" value="ECO:0007669"/>
    <property type="project" value="UniProtKB-ARBA"/>
</dbReference>
<evidence type="ECO:0000256" key="10">
    <source>
        <dbReference type="PIRSR" id="PIRSR606262-1"/>
    </source>
</evidence>
<proteinExistence type="inferred from homology"/>
<reference evidence="16" key="3">
    <citation type="journal article" date="2019" name="Microbiol. Resour. Announc.">
        <title>Genome Sequence of Metarhizium rileyi, a Microbial Control Agent for Lepidoptera.</title>
        <authorList>
            <person name="Binneck E."/>
            <person name="Lastra C.C.L."/>
            <person name="Sosa-Gomez D.R."/>
        </authorList>
    </citation>
    <scope>NUCLEOTIDE SEQUENCE</scope>
    <source>
        <strain evidence="16">Cep018-CH2</strain>
    </source>
</reference>
<keyword evidence="5 12" id="KW-0479">Metal-binding</keyword>
<feature type="domain" description="CMP/dCMP-type deaminase" evidence="14">
    <location>
        <begin position="28"/>
        <end position="156"/>
    </location>
</feature>
<keyword evidence="6 13" id="KW-0378">Hydrolase</keyword>
<protein>
    <recommendedName>
        <fullName evidence="4 13">Cytidine deaminase</fullName>
        <ecNumber evidence="4 13">3.5.4.5</ecNumber>
    </recommendedName>
    <alternativeName>
        <fullName evidence="8 13">Cytidine aminohydrolase</fullName>
    </alternativeName>
</protein>
<evidence type="ECO:0000256" key="11">
    <source>
        <dbReference type="PIRSR" id="PIRSR606262-2"/>
    </source>
</evidence>
<comment type="function">
    <text evidence="2 13">This enzyme scavenges exogenous and endogenous cytidine and 2'-deoxycytidine for UMP synthesis.</text>
</comment>
<dbReference type="OrthoDB" id="414540at2759"/>
<comment type="caution">
    <text evidence="15">The sequence shown here is derived from an EMBL/GenBank/DDBJ whole genome shotgun (WGS) entry which is preliminary data.</text>
</comment>
<evidence type="ECO:0000256" key="3">
    <source>
        <dbReference type="ARBA" id="ARBA00006576"/>
    </source>
</evidence>
<dbReference type="PANTHER" id="PTHR11644:SF2">
    <property type="entry name" value="CYTIDINE DEAMINASE"/>
    <property type="match status" value="1"/>
</dbReference>
<evidence type="ECO:0000256" key="9">
    <source>
        <dbReference type="ARBA" id="ARBA00049558"/>
    </source>
</evidence>
<dbReference type="OMA" id="LTHFTCV"/>
<dbReference type="InterPro" id="IPR002125">
    <property type="entry name" value="CMP_dCMP_dom"/>
</dbReference>
<evidence type="ECO:0000256" key="4">
    <source>
        <dbReference type="ARBA" id="ARBA00012783"/>
    </source>
</evidence>
<dbReference type="GO" id="GO:0008270">
    <property type="term" value="F:zinc ion binding"/>
    <property type="evidence" value="ECO:0007669"/>
    <property type="project" value="UniProtKB-UniRule"/>
</dbReference>
<evidence type="ECO:0000313" key="15">
    <source>
        <dbReference type="EMBL" id="OAA42641.1"/>
    </source>
</evidence>
<dbReference type="Pfam" id="PF00383">
    <property type="entry name" value="dCMP_cyt_deam_1"/>
    <property type="match status" value="1"/>
</dbReference>
<dbReference type="GO" id="GO:0055086">
    <property type="term" value="P:nucleobase-containing small molecule metabolic process"/>
    <property type="evidence" value="ECO:0007669"/>
    <property type="project" value="UniProtKB-ARBA"/>
</dbReference>
<dbReference type="GO" id="GO:0004126">
    <property type="term" value="F:cytidine deaminase activity"/>
    <property type="evidence" value="ECO:0007669"/>
    <property type="project" value="UniProtKB-UniRule"/>
</dbReference>
<accession>A0A5C6GH40</accession>
<evidence type="ECO:0000256" key="13">
    <source>
        <dbReference type="RuleBase" id="RU364006"/>
    </source>
</evidence>
<comment type="cofactor">
    <cofactor evidence="1 12 13">
        <name>Zn(2+)</name>
        <dbReference type="ChEBI" id="CHEBI:29105"/>
    </cofactor>
</comment>
<evidence type="ECO:0000256" key="1">
    <source>
        <dbReference type="ARBA" id="ARBA00001947"/>
    </source>
</evidence>
<feature type="binding site" evidence="11">
    <location>
        <begin position="69"/>
        <end position="75"/>
    </location>
    <ligand>
        <name>substrate</name>
    </ligand>
</feature>
<dbReference type="AlphaFoldDB" id="A0A167DNM9"/>
<evidence type="ECO:0000259" key="14">
    <source>
        <dbReference type="PROSITE" id="PS51747"/>
    </source>
</evidence>
<evidence type="ECO:0000313" key="18">
    <source>
        <dbReference type="Proteomes" id="UP000317257"/>
    </source>
</evidence>
<dbReference type="GO" id="GO:0005829">
    <property type="term" value="C:cytosol"/>
    <property type="evidence" value="ECO:0007669"/>
    <property type="project" value="TreeGrafter"/>
</dbReference>
<dbReference type="EMBL" id="SBHS01000004">
    <property type="protein sequence ID" value="TWU77122.1"/>
    <property type="molecule type" value="Genomic_DNA"/>
</dbReference>
<keyword evidence="7 12" id="KW-0862">Zinc</keyword>
<sequence>MSHPPVVHASSSADAIAATCRQHCLTSEQFATLREQAREAKKTAYCPYSKFRVGAALLGGDDSVTTGANVENASYPVGTCAERVAFGKAVTGRGLRDFKAVAVATDASTPASPCGMCRQFIREFCGLHVPVIMFDGEDNFVVLTLGELLPLSFGPEKLGL</sequence>
<evidence type="ECO:0000313" key="17">
    <source>
        <dbReference type="Proteomes" id="UP000243498"/>
    </source>
</evidence>
<feature type="binding site" evidence="12">
    <location>
        <position position="114"/>
    </location>
    <ligand>
        <name>Zn(2+)</name>
        <dbReference type="ChEBI" id="CHEBI:29105"/>
        <note>catalytic</note>
    </ligand>
</feature>
<dbReference type="EMBL" id="AZHC01000013">
    <property type="protein sequence ID" value="OAA42641.1"/>
    <property type="molecule type" value="Genomic_DNA"/>
</dbReference>
<feature type="active site" description="Proton donor" evidence="10">
    <location>
        <position position="82"/>
    </location>
</feature>
<evidence type="ECO:0000256" key="7">
    <source>
        <dbReference type="ARBA" id="ARBA00022833"/>
    </source>
</evidence>
<comment type="catalytic activity">
    <reaction evidence="9 13">
        <text>cytidine + H2O + H(+) = uridine + NH4(+)</text>
        <dbReference type="Rhea" id="RHEA:16069"/>
        <dbReference type="ChEBI" id="CHEBI:15377"/>
        <dbReference type="ChEBI" id="CHEBI:15378"/>
        <dbReference type="ChEBI" id="CHEBI:16704"/>
        <dbReference type="ChEBI" id="CHEBI:17562"/>
        <dbReference type="ChEBI" id="CHEBI:28938"/>
        <dbReference type="EC" id="3.5.4.5"/>
    </reaction>
</comment>
<dbReference type="InterPro" id="IPR006262">
    <property type="entry name" value="Cyt_deam_tetra"/>
</dbReference>
<evidence type="ECO:0000313" key="16">
    <source>
        <dbReference type="EMBL" id="TWU77122.1"/>
    </source>
</evidence>
<feature type="binding site" evidence="12">
    <location>
        <position position="117"/>
    </location>
    <ligand>
        <name>Zn(2+)</name>
        <dbReference type="ChEBI" id="CHEBI:29105"/>
        <note>catalytic</note>
    </ligand>
</feature>
<feature type="binding site" evidence="12">
    <location>
        <position position="80"/>
    </location>
    <ligand>
        <name>Zn(2+)</name>
        <dbReference type="ChEBI" id="CHEBI:29105"/>
        <note>catalytic</note>
    </ligand>
</feature>
<dbReference type="Proteomes" id="UP000317257">
    <property type="component" value="Unassembled WGS sequence"/>
</dbReference>
<reference evidence="15 17" key="1">
    <citation type="journal article" date="2016" name="Genome Biol. Evol.">
        <title>Divergent and convergent evolution of fungal pathogenicity.</title>
        <authorList>
            <person name="Shang Y."/>
            <person name="Xiao G."/>
            <person name="Zheng P."/>
            <person name="Cen K."/>
            <person name="Zhan S."/>
            <person name="Wang C."/>
        </authorList>
    </citation>
    <scope>NUCLEOTIDE SEQUENCE [LARGE SCALE GENOMIC DNA]</scope>
    <source>
        <strain evidence="15 17">RCEF 4871</strain>
    </source>
</reference>